<dbReference type="AlphaFoldDB" id="A0A804NQH0"/>
<dbReference type="InterPro" id="IPR027413">
    <property type="entry name" value="GROEL-like_equatorial_sf"/>
</dbReference>
<reference evidence="5" key="1">
    <citation type="journal article" date="2009" name="Science">
        <title>The B73 maize genome: complexity, diversity, and dynamics.</title>
        <authorList>
            <person name="Schnable P.S."/>
            <person name="Ware D."/>
            <person name="Fulton R.S."/>
            <person name="Stein J.C."/>
            <person name="Wei F."/>
            <person name="Pasternak S."/>
            <person name="Liang C."/>
            <person name="Zhang J."/>
            <person name="Fulton L."/>
            <person name="Graves T.A."/>
            <person name="Minx P."/>
            <person name="Reily A.D."/>
            <person name="Courtney L."/>
            <person name="Kruchowski S.S."/>
            <person name="Tomlinson C."/>
            <person name="Strong C."/>
            <person name="Delehaunty K."/>
            <person name="Fronick C."/>
            <person name="Courtney B."/>
            <person name="Rock S.M."/>
            <person name="Belter E."/>
            <person name="Du F."/>
            <person name="Kim K."/>
            <person name="Abbott R.M."/>
            <person name="Cotton M."/>
            <person name="Levy A."/>
            <person name="Marchetto P."/>
            <person name="Ochoa K."/>
            <person name="Jackson S.M."/>
            <person name="Gillam B."/>
            <person name="Chen W."/>
            <person name="Yan L."/>
            <person name="Higginbotham J."/>
            <person name="Cardenas M."/>
            <person name="Waligorski J."/>
            <person name="Applebaum E."/>
            <person name="Phelps L."/>
            <person name="Falcone J."/>
            <person name="Kanchi K."/>
            <person name="Thane T."/>
            <person name="Scimone A."/>
            <person name="Thane N."/>
            <person name="Henke J."/>
            <person name="Wang T."/>
            <person name="Ruppert J."/>
            <person name="Shah N."/>
            <person name="Rotter K."/>
            <person name="Hodges J."/>
            <person name="Ingenthron E."/>
            <person name="Cordes M."/>
            <person name="Kohlberg S."/>
            <person name="Sgro J."/>
            <person name="Delgado B."/>
            <person name="Mead K."/>
            <person name="Chinwalla A."/>
            <person name="Leonard S."/>
            <person name="Crouse K."/>
            <person name="Collura K."/>
            <person name="Kudrna D."/>
            <person name="Currie J."/>
            <person name="He R."/>
            <person name="Angelova A."/>
            <person name="Rajasekar S."/>
            <person name="Mueller T."/>
            <person name="Lomeli R."/>
            <person name="Scara G."/>
            <person name="Ko A."/>
            <person name="Delaney K."/>
            <person name="Wissotski M."/>
            <person name="Lopez G."/>
            <person name="Campos D."/>
            <person name="Braidotti M."/>
            <person name="Ashley E."/>
            <person name="Golser W."/>
            <person name="Kim H."/>
            <person name="Lee S."/>
            <person name="Lin J."/>
            <person name="Dujmic Z."/>
            <person name="Kim W."/>
            <person name="Talag J."/>
            <person name="Zuccolo A."/>
            <person name="Fan C."/>
            <person name="Sebastian A."/>
            <person name="Kramer M."/>
            <person name="Spiegel L."/>
            <person name="Nascimento L."/>
            <person name="Zutavern T."/>
            <person name="Miller B."/>
            <person name="Ambroise C."/>
            <person name="Muller S."/>
            <person name="Spooner W."/>
            <person name="Narechania A."/>
            <person name="Ren L."/>
            <person name="Wei S."/>
            <person name="Kumari S."/>
            <person name="Faga B."/>
            <person name="Levy M.J."/>
            <person name="McMahan L."/>
            <person name="Van Buren P."/>
            <person name="Vaughn M.W."/>
            <person name="Ying K."/>
            <person name="Yeh C.-T."/>
            <person name="Emrich S.J."/>
            <person name="Jia Y."/>
            <person name="Kalyanaraman A."/>
            <person name="Hsia A.-P."/>
            <person name="Barbazuk W.B."/>
            <person name="Baucom R.S."/>
            <person name="Brutnell T.P."/>
            <person name="Carpita N.C."/>
            <person name="Chaparro C."/>
            <person name="Chia J.-M."/>
            <person name="Deragon J.-M."/>
            <person name="Estill J.C."/>
            <person name="Fu Y."/>
            <person name="Jeddeloh J.A."/>
            <person name="Han Y."/>
            <person name="Lee H."/>
            <person name="Li P."/>
            <person name="Lisch D.R."/>
            <person name="Liu S."/>
            <person name="Liu Z."/>
            <person name="Nagel D.H."/>
            <person name="McCann M.C."/>
            <person name="SanMiguel P."/>
            <person name="Myers A.M."/>
            <person name="Nettleton D."/>
            <person name="Nguyen J."/>
            <person name="Penning B.W."/>
            <person name="Ponnala L."/>
            <person name="Schneider K.L."/>
            <person name="Schwartz D.C."/>
            <person name="Sharma A."/>
            <person name="Soderlund C."/>
            <person name="Springer N.M."/>
            <person name="Sun Q."/>
            <person name="Wang H."/>
            <person name="Waterman M."/>
            <person name="Westerman R."/>
            <person name="Wolfgruber T.K."/>
            <person name="Yang L."/>
            <person name="Yu Y."/>
            <person name="Zhang L."/>
            <person name="Zhou S."/>
            <person name="Zhu Q."/>
            <person name="Bennetzen J.L."/>
            <person name="Dawe R.K."/>
            <person name="Jiang J."/>
            <person name="Jiang N."/>
            <person name="Presting G.G."/>
            <person name="Wessler S.R."/>
            <person name="Aluru S."/>
            <person name="Martienssen R.A."/>
            <person name="Clifton S.W."/>
            <person name="McCombie W.R."/>
            <person name="Wing R.A."/>
            <person name="Wilson R.K."/>
        </authorList>
    </citation>
    <scope>NUCLEOTIDE SEQUENCE [LARGE SCALE GENOMIC DNA]</scope>
    <source>
        <strain evidence="5">cv. B73</strain>
    </source>
</reference>
<reference evidence="4" key="2">
    <citation type="submission" date="2019-07" db="EMBL/GenBank/DDBJ databases">
        <authorList>
            <person name="Seetharam A."/>
            <person name="Woodhouse M."/>
            <person name="Cannon E."/>
        </authorList>
    </citation>
    <scope>NUCLEOTIDE SEQUENCE [LARGE SCALE GENOMIC DNA]</scope>
    <source>
        <strain evidence="4">cv. B73</strain>
    </source>
</reference>
<evidence type="ECO:0000313" key="4">
    <source>
        <dbReference type="EnsemblPlants" id="Zm00001eb178260_P001"/>
    </source>
</evidence>
<dbReference type="InParanoid" id="A0A804NQH0"/>
<dbReference type="Proteomes" id="UP000007305">
    <property type="component" value="Chromosome 4"/>
</dbReference>
<dbReference type="Gramene" id="Zm00001eb178260_T001">
    <property type="protein sequence ID" value="Zm00001eb178260_P001"/>
    <property type="gene ID" value="Zm00001eb178260"/>
</dbReference>
<dbReference type="InterPro" id="IPR002423">
    <property type="entry name" value="Cpn60/GroEL/TCP-1"/>
</dbReference>
<feature type="region of interest" description="Disordered" evidence="3">
    <location>
        <begin position="44"/>
        <end position="71"/>
    </location>
</feature>
<evidence type="ECO:0000256" key="2">
    <source>
        <dbReference type="ARBA" id="ARBA00023186"/>
    </source>
</evidence>
<dbReference type="GO" id="GO:0005524">
    <property type="term" value="F:ATP binding"/>
    <property type="evidence" value="ECO:0007669"/>
    <property type="project" value="InterPro"/>
</dbReference>
<evidence type="ECO:0000256" key="3">
    <source>
        <dbReference type="SAM" id="MobiDB-lite"/>
    </source>
</evidence>
<name>A0A804NQH0_MAIZE</name>
<proteinExistence type="evidence at protein level"/>
<comment type="similarity">
    <text evidence="1">Belongs to the chaperonin (HSP60) family.</text>
</comment>
<evidence type="ECO:0007829" key="6">
    <source>
        <dbReference type="PeptideAtlas" id="A0A804NQH0"/>
    </source>
</evidence>
<protein>
    <submittedName>
        <fullName evidence="4">Uncharacterized protein</fullName>
    </submittedName>
</protein>
<evidence type="ECO:0000313" key="5">
    <source>
        <dbReference type="Proteomes" id="UP000007305"/>
    </source>
</evidence>
<keyword evidence="5" id="KW-1185">Reference proteome</keyword>
<dbReference type="Gene3D" id="3.30.260.10">
    <property type="entry name" value="TCP-1-like chaperonin intermediate domain"/>
    <property type="match status" value="1"/>
</dbReference>
<accession>A0A804NQH0</accession>
<dbReference type="PANTHER" id="PTHR45633">
    <property type="entry name" value="60 KDA HEAT SHOCK PROTEIN, MITOCHONDRIAL"/>
    <property type="match status" value="1"/>
</dbReference>
<dbReference type="GO" id="GO:0042026">
    <property type="term" value="P:protein refolding"/>
    <property type="evidence" value="ECO:0007669"/>
    <property type="project" value="InterPro"/>
</dbReference>
<dbReference type="InterPro" id="IPR001844">
    <property type="entry name" value="Cpn60/GroEL"/>
</dbReference>
<dbReference type="Pfam" id="PF00118">
    <property type="entry name" value="Cpn60_TCP1"/>
    <property type="match status" value="1"/>
</dbReference>
<sequence>MPSPFASRRPLGLADSICGSAPDVLSLGSSGRFEEALARIEELRERDTGADDSSTASSFLSDGEAAADVRDDRRSQIAKAIELPNALEHAGATLLQEIASKTNSVVGDGTTTSIVLAREIINLGLLAVATGANPVALRRGIDKAVHELIKILKSKCIPVSTKEDIKAVASISSGNDEYVGNLIADALKIF</sequence>
<dbReference type="SUPFAM" id="SSF48592">
    <property type="entry name" value="GroEL equatorial domain-like"/>
    <property type="match status" value="1"/>
</dbReference>
<dbReference type="EnsemblPlants" id="Zm00001eb178260_T001">
    <property type="protein sequence ID" value="Zm00001eb178260_P001"/>
    <property type="gene ID" value="Zm00001eb178260"/>
</dbReference>
<dbReference type="InterPro" id="IPR027410">
    <property type="entry name" value="TCP-1-like_intermed_sf"/>
</dbReference>
<reference evidence="4" key="3">
    <citation type="submission" date="2021-05" db="UniProtKB">
        <authorList>
            <consortium name="EnsemblPlants"/>
        </authorList>
    </citation>
    <scope>IDENTIFICATION</scope>
    <source>
        <strain evidence="4">cv. B73</strain>
    </source>
</reference>
<organism evidence="4 5">
    <name type="scientific">Zea mays</name>
    <name type="common">Maize</name>
    <dbReference type="NCBI Taxonomy" id="4577"/>
    <lineage>
        <taxon>Eukaryota</taxon>
        <taxon>Viridiplantae</taxon>
        <taxon>Streptophyta</taxon>
        <taxon>Embryophyta</taxon>
        <taxon>Tracheophyta</taxon>
        <taxon>Spermatophyta</taxon>
        <taxon>Magnoliopsida</taxon>
        <taxon>Liliopsida</taxon>
        <taxon>Poales</taxon>
        <taxon>Poaceae</taxon>
        <taxon>PACMAD clade</taxon>
        <taxon>Panicoideae</taxon>
        <taxon>Andropogonodae</taxon>
        <taxon>Andropogoneae</taxon>
        <taxon>Tripsacinae</taxon>
        <taxon>Zea</taxon>
    </lineage>
</organism>
<keyword evidence="6" id="KW-1267">Proteomics identification</keyword>
<keyword evidence="2" id="KW-0143">Chaperone</keyword>
<evidence type="ECO:0000256" key="1">
    <source>
        <dbReference type="ARBA" id="ARBA00006607"/>
    </source>
</evidence>
<dbReference type="Gene3D" id="1.10.560.10">
    <property type="entry name" value="GroEL-like equatorial domain"/>
    <property type="match status" value="1"/>
</dbReference>
<dbReference type="GO" id="GO:0140662">
    <property type="term" value="F:ATP-dependent protein folding chaperone"/>
    <property type="evidence" value="ECO:0007669"/>
    <property type="project" value="InterPro"/>
</dbReference>